<dbReference type="InterPro" id="IPR016040">
    <property type="entry name" value="NAD(P)-bd_dom"/>
</dbReference>
<dbReference type="GO" id="GO:0042602">
    <property type="term" value="F:riboflavin reductase (NADPH) activity"/>
    <property type="evidence" value="ECO:0007669"/>
    <property type="project" value="TreeGrafter"/>
</dbReference>
<name>A0A1T3NUH4_9ACTN</name>
<dbReference type="Proteomes" id="UP000190037">
    <property type="component" value="Unassembled WGS sequence"/>
</dbReference>
<protein>
    <submittedName>
        <fullName evidence="2">NAD-dependent epimerase</fullName>
    </submittedName>
</protein>
<evidence type="ECO:0000313" key="3">
    <source>
        <dbReference type="Proteomes" id="UP000190037"/>
    </source>
</evidence>
<dbReference type="AlphaFoldDB" id="A0A1T3NUH4"/>
<evidence type="ECO:0000313" key="2">
    <source>
        <dbReference type="EMBL" id="OPC80444.1"/>
    </source>
</evidence>
<gene>
    <name evidence="2" type="ORF">B4N89_05325</name>
</gene>
<dbReference type="OrthoDB" id="3763081at2"/>
<evidence type="ECO:0000259" key="1">
    <source>
        <dbReference type="Pfam" id="PF13460"/>
    </source>
</evidence>
<dbReference type="Pfam" id="PF13460">
    <property type="entry name" value="NAD_binding_10"/>
    <property type="match status" value="1"/>
</dbReference>
<sequence length="242" mass="26673">MKIAVFGANSSTGRRLSELAIADGHELTAVVRRPDSFPLSDPLLRTVGADVFDKDAVEQAVIGQDAIISILGIPYGREPVTVLSRGLTNITDAMSAHGVKRLACVSSRLLAVSSPPSAGEKPLQESFLYRRMIYPTLTRIGRTLYADMLRMEQIVRATDLDWTIIRPSALYNTDTLTEYHFAAPETPGLYTSRIDLAHSLLREVTENEHVRTVTAVFTTKGVPTFRDVLVKEVMRIGSWGSK</sequence>
<proteinExistence type="predicted"/>
<dbReference type="PANTHER" id="PTHR43355">
    <property type="entry name" value="FLAVIN REDUCTASE (NADPH)"/>
    <property type="match status" value="1"/>
</dbReference>
<dbReference type="STRING" id="159449.B4N89_05325"/>
<accession>A0A1T3NUH4</accession>
<dbReference type="Gene3D" id="3.40.50.720">
    <property type="entry name" value="NAD(P)-binding Rossmann-like Domain"/>
    <property type="match status" value="1"/>
</dbReference>
<reference evidence="2 3" key="1">
    <citation type="submission" date="2017-03" db="EMBL/GenBank/DDBJ databases">
        <title>Draft genome sequence of Streptomyces scabrisporus NF3, endophyte isolated from Amphipterygium adstringens.</title>
        <authorList>
            <person name="Vazquez M."/>
            <person name="Ceapa C.D."/>
            <person name="Rodriguez Luna D."/>
            <person name="Sanchez Esquivel S."/>
        </authorList>
    </citation>
    <scope>NUCLEOTIDE SEQUENCE [LARGE SCALE GENOMIC DNA]</scope>
    <source>
        <strain evidence="2 3">NF3</strain>
    </source>
</reference>
<dbReference type="InterPro" id="IPR036291">
    <property type="entry name" value="NAD(P)-bd_dom_sf"/>
</dbReference>
<dbReference type="PANTHER" id="PTHR43355:SF2">
    <property type="entry name" value="FLAVIN REDUCTASE (NADPH)"/>
    <property type="match status" value="1"/>
</dbReference>
<keyword evidence="3" id="KW-1185">Reference proteome</keyword>
<feature type="domain" description="NAD(P)-binding" evidence="1">
    <location>
        <begin position="7"/>
        <end position="205"/>
    </location>
</feature>
<comment type="caution">
    <text evidence="2">The sequence shown here is derived from an EMBL/GenBank/DDBJ whole genome shotgun (WGS) entry which is preliminary data.</text>
</comment>
<dbReference type="SUPFAM" id="SSF51735">
    <property type="entry name" value="NAD(P)-binding Rossmann-fold domains"/>
    <property type="match status" value="1"/>
</dbReference>
<dbReference type="GO" id="GO:0004074">
    <property type="term" value="F:biliverdin reductase [NAD(P)H] activity"/>
    <property type="evidence" value="ECO:0007669"/>
    <property type="project" value="TreeGrafter"/>
</dbReference>
<organism evidence="2 3">
    <name type="scientific">Embleya scabrispora</name>
    <dbReference type="NCBI Taxonomy" id="159449"/>
    <lineage>
        <taxon>Bacteria</taxon>
        <taxon>Bacillati</taxon>
        <taxon>Actinomycetota</taxon>
        <taxon>Actinomycetes</taxon>
        <taxon>Kitasatosporales</taxon>
        <taxon>Streptomycetaceae</taxon>
        <taxon>Embleya</taxon>
    </lineage>
</organism>
<dbReference type="InterPro" id="IPR051606">
    <property type="entry name" value="Polyketide_Oxido-like"/>
</dbReference>
<dbReference type="EMBL" id="MWQN01000001">
    <property type="protein sequence ID" value="OPC80444.1"/>
    <property type="molecule type" value="Genomic_DNA"/>
</dbReference>
<dbReference type="RefSeq" id="WP_078974703.1">
    <property type="nucleotide sequence ID" value="NZ_MWQN01000001.1"/>
</dbReference>